<evidence type="ECO:0000256" key="1">
    <source>
        <dbReference type="SAM" id="MobiDB-lite"/>
    </source>
</evidence>
<gene>
    <name evidence="2" type="ORF">BURPS1710A_0751</name>
</gene>
<feature type="compositionally biased region" description="Basic and acidic residues" evidence="1">
    <location>
        <begin position="1"/>
        <end position="10"/>
    </location>
</feature>
<dbReference type="AlphaFoldDB" id="A0A0E1WA28"/>
<reference evidence="2" key="1">
    <citation type="submission" date="2009-05" db="EMBL/GenBank/DDBJ databases">
        <authorList>
            <person name="Harkins D.M."/>
            <person name="DeShazer D."/>
            <person name="Woods D.E."/>
            <person name="Brinkac L.M."/>
            <person name="Brown K.A."/>
            <person name="Hung G.C."/>
            <person name="Tuanyok A."/>
            <person name="Zhang B."/>
            <person name="Nierman W.C."/>
        </authorList>
    </citation>
    <scope>NUCLEOTIDE SEQUENCE [LARGE SCALE GENOMIC DNA]</scope>
    <source>
        <strain evidence="2">1710a</strain>
    </source>
</reference>
<sequence length="81" mass="9566">MRATQAREHGSTIARPFLTMARRRANVARGSRQPGEGGRRSERGLRRAARESRRNRDWRQPRRSRAFALRNDNRNRTRIVI</sequence>
<protein>
    <submittedName>
        <fullName evidence="2">Uncharacterized protein</fullName>
    </submittedName>
</protein>
<proteinExistence type="predicted"/>
<dbReference type="EMBL" id="CM000832">
    <property type="protein sequence ID" value="EET10100.1"/>
    <property type="molecule type" value="Genomic_DNA"/>
</dbReference>
<accession>A0A0E1WA28</accession>
<feature type="region of interest" description="Disordered" evidence="1">
    <location>
        <begin position="1"/>
        <end position="81"/>
    </location>
</feature>
<dbReference type="HOGENOM" id="CLU_176828_0_0_4"/>
<name>A0A0E1WA28_BURPE</name>
<evidence type="ECO:0000313" key="2">
    <source>
        <dbReference type="EMBL" id="EET10100.1"/>
    </source>
</evidence>
<organism evidence="2">
    <name type="scientific">Burkholderia pseudomallei 1710a</name>
    <dbReference type="NCBI Taxonomy" id="320371"/>
    <lineage>
        <taxon>Bacteria</taxon>
        <taxon>Pseudomonadati</taxon>
        <taxon>Pseudomonadota</taxon>
        <taxon>Betaproteobacteria</taxon>
        <taxon>Burkholderiales</taxon>
        <taxon>Burkholderiaceae</taxon>
        <taxon>Burkholderia</taxon>
        <taxon>pseudomallei group</taxon>
    </lineage>
</organism>
<feature type="compositionally biased region" description="Basic and acidic residues" evidence="1">
    <location>
        <begin position="37"/>
        <end position="60"/>
    </location>
</feature>
<dbReference type="Proteomes" id="UP000001812">
    <property type="component" value="Chromosome I"/>
</dbReference>